<organism evidence="1 3">
    <name type="scientific">Aquamicrobium defluvii</name>
    <dbReference type="NCBI Taxonomy" id="69279"/>
    <lineage>
        <taxon>Bacteria</taxon>
        <taxon>Pseudomonadati</taxon>
        <taxon>Pseudomonadota</taxon>
        <taxon>Alphaproteobacteria</taxon>
        <taxon>Hyphomicrobiales</taxon>
        <taxon>Phyllobacteriaceae</taxon>
        <taxon>Aquamicrobium</taxon>
    </lineage>
</organism>
<evidence type="ECO:0000313" key="3">
    <source>
        <dbReference type="Proteomes" id="UP000019849"/>
    </source>
</evidence>
<dbReference type="EMBL" id="JENY01000006">
    <property type="protein sequence ID" value="EXL09674.1"/>
    <property type="molecule type" value="Genomic_DNA"/>
</dbReference>
<dbReference type="Proteomes" id="UP000019849">
    <property type="component" value="Unassembled WGS sequence"/>
</dbReference>
<comment type="caution">
    <text evidence="1">The sequence shown here is derived from an EMBL/GenBank/DDBJ whole genome shotgun (WGS) entry which is preliminary data.</text>
</comment>
<accession>A0A011TDD7</accession>
<dbReference type="SUPFAM" id="SSF55729">
    <property type="entry name" value="Acyl-CoA N-acyltransferases (Nat)"/>
    <property type="match status" value="1"/>
</dbReference>
<evidence type="ECO:0000313" key="4">
    <source>
        <dbReference type="Proteomes" id="UP000294958"/>
    </source>
</evidence>
<dbReference type="PATRIC" id="fig|69279.3.peg.1228"/>
<dbReference type="EMBL" id="SNZF01000004">
    <property type="protein sequence ID" value="TDR36838.1"/>
    <property type="molecule type" value="Genomic_DNA"/>
</dbReference>
<dbReference type="AlphaFoldDB" id="A0A011TDD7"/>
<dbReference type="eggNOG" id="ENOG50336PQ">
    <property type="taxonomic scope" value="Bacteria"/>
</dbReference>
<evidence type="ECO:0000313" key="2">
    <source>
        <dbReference type="EMBL" id="TDR36838.1"/>
    </source>
</evidence>
<name>A0A011TDD7_9HYPH</name>
<evidence type="ECO:0008006" key="5">
    <source>
        <dbReference type="Google" id="ProtNLM"/>
    </source>
</evidence>
<reference evidence="2 4" key="2">
    <citation type="submission" date="2019-03" db="EMBL/GenBank/DDBJ databases">
        <title>Genomic Encyclopedia of Type Strains, Phase IV (KMG-IV): sequencing the most valuable type-strain genomes for metagenomic binning, comparative biology and taxonomic classification.</title>
        <authorList>
            <person name="Goeker M."/>
        </authorList>
    </citation>
    <scope>NUCLEOTIDE SEQUENCE [LARGE SCALE GENOMIC DNA]</scope>
    <source>
        <strain evidence="2 4">DSM 11603</strain>
    </source>
</reference>
<dbReference type="InterPro" id="IPR016181">
    <property type="entry name" value="Acyl_CoA_acyltransferase"/>
</dbReference>
<dbReference type="STRING" id="69279.BG36_21475"/>
<evidence type="ECO:0000313" key="1">
    <source>
        <dbReference type="EMBL" id="EXL09674.1"/>
    </source>
</evidence>
<proteinExistence type="predicted"/>
<gene>
    <name evidence="1" type="ORF">BG36_21475</name>
    <name evidence="2" type="ORF">DES43_104164</name>
</gene>
<dbReference type="HOGENOM" id="CLU_955371_0_0_5"/>
<keyword evidence="4" id="KW-1185">Reference proteome</keyword>
<dbReference type="OrthoDB" id="8209564at2"/>
<protein>
    <recommendedName>
        <fullName evidence="5">N-acetyltransferase domain-containing protein</fullName>
    </recommendedName>
</protein>
<dbReference type="Proteomes" id="UP000294958">
    <property type="component" value="Unassembled WGS sequence"/>
</dbReference>
<sequence length="271" mass="29804">MIACLCRGFPDRNPSYWEQALVKLFARPPVDDLPRCGLLLEVEGRIVGVVLTLYTRHAGDEGDAIRCNLSSLCLDPEFRPYATRLIAMMLRRKDVTYVNISPAPATVRINKALGFRILTSGQMMFLPVLSAVREAGRVLDVHSSLAELARLPQAHRNMLVEHAAMGCRALICECGGEMHPFLLKRRSLLHGVVPCHQVIYCPSLADLSHCAGLLGRHLMRSGILLCLVDANEPVPGLTGHYFADRAIKFVKGPNPPGPGDLTFTELAVFQS</sequence>
<reference evidence="1 3" key="1">
    <citation type="submission" date="2014-02" db="EMBL/GenBank/DDBJ databases">
        <title>Aquamicrobium defluvii Genome sequencing.</title>
        <authorList>
            <person name="Wang X."/>
        </authorList>
    </citation>
    <scope>NUCLEOTIDE SEQUENCE [LARGE SCALE GENOMIC DNA]</scope>
    <source>
        <strain evidence="1 3">W13Z1</strain>
    </source>
</reference>